<dbReference type="RefSeq" id="WP_158674164.1">
    <property type="nucleotide sequence ID" value="NZ_RJKN01000001.1"/>
</dbReference>
<dbReference type="PANTHER" id="PTHR13789">
    <property type="entry name" value="MONOOXYGENASE"/>
    <property type="match status" value="1"/>
</dbReference>
<keyword evidence="1" id="KW-0560">Oxidoreductase</keyword>
<dbReference type="Pfam" id="PF01494">
    <property type="entry name" value="FAD_binding_3"/>
    <property type="match status" value="1"/>
</dbReference>
<protein>
    <submittedName>
        <fullName evidence="4">FAD-dependent urate hydroxylase</fullName>
    </submittedName>
</protein>
<accession>A0A3N1HTA7</accession>
<dbReference type="InterPro" id="IPR002938">
    <property type="entry name" value="FAD-bd"/>
</dbReference>
<dbReference type="Gene3D" id="3.50.50.60">
    <property type="entry name" value="FAD/NAD(P)-binding domain"/>
    <property type="match status" value="1"/>
</dbReference>
<dbReference type="PRINTS" id="PR00420">
    <property type="entry name" value="RNGMNOXGNASE"/>
</dbReference>
<evidence type="ECO:0000313" key="5">
    <source>
        <dbReference type="Proteomes" id="UP000276232"/>
    </source>
</evidence>
<dbReference type="InterPro" id="IPR050493">
    <property type="entry name" value="FAD-dep_Monooxygenase_BioMet"/>
</dbReference>
<dbReference type="OrthoDB" id="3322136at2"/>
<dbReference type="GO" id="GO:0004497">
    <property type="term" value="F:monooxygenase activity"/>
    <property type="evidence" value="ECO:0007669"/>
    <property type="project" value="UniProtKB-KW"/>
</dbReference>
<dbReference type="Proteomes" id="UP000276232">
    <property type="component" value="Unassembled WGS sequence"/>
</dbReference>
<proteinExistence type="predicted"/>
<comment type="caution">
    <text evidence="4">The sequence shown here is derived from an EMBL/GenBank/DDBJ whole genome shotgun (WGS) entry which is preliminary data.</text>
</comment>
<evidence type="ECO:0000259" key="3">
    <source>
        <dbReference type="Pfam" id="PF01494"/>
    </source>
</evidence>
<dbReference type="InParanoid" id="A0A3N1HTA7"/>
<dbReference type="AlphaFoldDB" id="A0A3N1HTA7"/>
<feature type="domain" description="FAD-binding" evidence="3">
    <location>
        <begin position="8"/>
        <end position="339"/>
    </location>
</feature>
<organism evidence="4 5">
    <name type="scientific">Pseudokineococcus lusitanus</name>
    <dbReference type="NCBI Taxonomy" id="763993"/>
    <lineage>
        <taxon>Bacteria</taxon>
        <taxon>Bacillati</taxon>
        <taxon>Actinomycetota</taxon>
        <taxon>Actinomycetes</taxon>
        <taxon>Kineosporiales</taxon>
        <taxon>Kineosporiaceae</taxon>
        <taxon>Pseudokineococcus</taxon>
    </lineage>
</organism>
<dbReference type="SUPFAM" id="SSF51905">
    <property type="entry name" value="FAD/NAD(P)-binding domain"/>
    <property type="match status" value="1"/>
</dbReference>
<evidence type="ECO:0000256" key="2">
    <source>
        <dbReference type="ARBA" id="ARBA00023033"/>
    </source>
</evidence>
<dbReference type="EMBL" id="RJKN01000001">
    <property type="protein sequence ID" value="ROP45755.1"/>
    <property type="molecule type" value="Genomic_DNA"/>
</dbReference>
<keyword evidence="2" id="KW-0503">Monooxygenase</keyword>
<dbReference type="InterPro" id="IPR036188">
    <property type="entry name" value="FAD/NAD-bd_sf"/>
</dbReference>
<evidence type="ECO:0000256" key="1">
    <source>
        <dbReference type="ARBA" id="ARBA00023002"/>
    </source>
</evidence>
<sequence>MPPTSPRVVVVGAGVGGLAAAVALAAHGHEVRVVEEAPAVRAGGGAVTLWPGAVAVLAGLGVDVVPLGRPLTAMERHAADGSPQLRLDLARAARRAGSPVVTVPRGRLVEALAAAATEAGVVVRTGAGVAALTGRQGEGAGVALADGDVEVADVVVGADGARSAVRRVLHGDPIVLGPGTTWQPPPAPTGTAVDDGATCVLVVGPAGMVGLNPCGGGRTQVWWDVRTPLPGDDDPRAALRERFGGYRSPAARAALDLLDDPHLPLLPYPRAAYRVHRPWGRGAVTLLGDAAHAVPPSLAQGTNQALLDAAALARHLPHPDGPVAGLRAYEHDAGRRARVVSALSRAELTGRDAPTPLLRAVPGAAVRAGLGAWMRASGSRAS</sequence>
<name>A0A3N1HTA7_9ACTN</name>
<gene>
    <name evidence="4" type="ORF">EDC03_0361</name>
</gene>
<dbReference type="PANTHER" id="PTHR13789:SF309">
    <property type="entry name" value="PUTATIVE (AFU_ORTHOLOGUE AFUA_6G14510)-RELATED"/>
    <property type="match status" value="1"/>
</dbReference>
<reference evidence="4 5" key="1">
    <citation type="journal article" date="2015" name="Stand. Genomic Sci.">
        <title>Genomic Encyclopedia of Bacterial and Archaeal Type Strains, Phase III: the genomes of soil and plant-associated and newly described type strains.</title>
        <authorList>
            <person name="Whitman W.B."/>
            <person name="Woyke T."/>
            <person name="Klenk H.P."/>
            <person name="Zhou Y."/>
            <person name="Lilburn T.G."/>
            <person name="Beck B.J."/>
            <person name="De Vos P."/>
            <person name="Vandamme P."/>
            <person name="Eisen J.A."/>
            <person name="Garrity G."/>
            <person name="Hugenholtz P."/>
            <person name="Kyrpides N.C."/>
        </authorList>
    </citation>
    <scope>NUCLEOTIDE SEQUENCE [LARGE SCALE GENOMIC DNA]</scope>
    <source>
        <strain evidence="4 5">CECT 7306</strain>
    </source>
</reference>
<evidence type="ECO:0000313" key="4">
    <source>
        <dbReference type="EMBL" id="ROP45755.1"/>
    </source>
</evidence>
<dbReference type="GO" id="GO:0071949">
    <property type="term" value="F:FAD binding"/>
    <property type="evidence" value="ECO:0007669"/>
    <property type="project" value="InterPro"/>
</dbReference>
<keyword evidence="5" id="KW-1185">Reference proteome</keyword>